<evidence type="ECO:0000256" key="4">
    <source>
        <dbReference type="RuleBase" id="RU003887"/>
    </source>
</evidence>
<dbReference type="PANTHER" id="PTHR47683:SF2">
    <property type="entry name" value="RNA-BINDING S4 DOMAIN-CONTAINING PROTEIN"/>
    <property type="match status" value="1"/>
</dbReference>
<gene>
    <name evidence="6" type="primary">rluF</name>
    <name evidence="6" type="ORF">UT28_C0001G0734</name>
</gene>
<dbReference type="AlphaFoldDB" id="A0A0G4B3T7"/>
<feature type="domain" description="RNA-binding S4" evidence="5">
    <location>
        <begin position="2"/>
        <end position="63"/>
    </location>
</feature>
<sequence length="231" mass="26274">MTNINKFISSSGLCSRRQADRLIKEKRVFINGRIAIATDKVSDNDEVSVDKKIIPHTKPKNIYLAFNKPLGVISTTDTTAKDNIMSYIKIPERVFPVGRLDVKSEGLILLTNDGDLTQKILKGKVVEKEYEVSVDKTIDETFLNKLRNGIMLEGRKTLPAKLEKLSERSFRITIVEGRKRQVRRMCENFNLNVTKLVRIRIGKIKLDGIPVGKYIDIPSEKIYDLIGLDNK</sequence>
<dbReference type="PATRIC" id="fig|1618337.4.peg.725"/>
<dbReference type="Gene3D" id="3.30.70.1560">
    <property type="entry name" value="Alpha-L RNA-binding motif"/>
    <property type="match status" value="1"/>
</dbReference>
<dbReference type="Pfam" id="PF01479">
    <property type="entry name" value="S4"/>
    <property type="match status" value="1"/>
</dbReference>
<protein>
    <recommendedName>
        <fullName evidence="4">Pseudouridine synthase</fullName>
        <ecNumber evidence="4">5.4.99.-</ecNumber>
    </recommendedName>
</protein>
<dbReference type="Proteomes" id="UP000035648">
    <property type="component" value="Chromosome"/>
</dbReference>
<dbReference type="InterPro" id="IPR006145">
    <property type="entry name" value="PsdUridine_synth_RsuA/RluA"/>
</dbReference>
<dbReference type="SUPFAM" id="SSF55120">
    <property type="entry name" value="Pseudouridine synthase"/>
    <property type="match status" value="1"/>
</dbReference>
<proteinExistence type="inferred from homology"/>
<keyword evidence="3" id="KW-0694">RNA-binding</keyword>
<dbReference type="EMBL" id="CP011213">
    <property type="protein sequence ID" value="AKM82519.1"/>
    <property type="molecule type" value="Genomic_DNA"/>
</dbReference>
<evidence type="ECO:0000313" key="7">
    <source>
        <dbReference type="Proteomes" id="UP000035648"/>
    </source>
</evidence>
<name>A0A0G4B3T7_9BACT</name>
<dbReference type="InterPro" id="IPR000748">
    <property type="entry name" value="PsdUridine_synth_RsuA/RluB/E/F"/>
</dbReference>
<dbReference type="InterPro" id="IPR018496">
    <property type="entry name" value="PsdUridine_synth_RsuA/RluB_CS"/>
</dbReference>
<dbReference type="Gene3D" id="3.10.290.10">
    <property type="entry name" value="RNA-binding S4 domain"/>
    <property type="match status" value="1"/>
</dbReference>
<comment type="similarity">
    <text evidence="1 4">Belongs to the pseudouridine synthase RsuA family.</text>
</comment>
<dbReference type="KEGG" id="bbgw:UT28_C0001G0734"/>
<dbReference type="GO" id="GO:0003723">
    <property type="term" value="F:RNA binding"/>
    <property type="evidence" value="ECO:0007669"/>
    <property type="project" value="UniProtKB-KW"/>
</dbReference>
<evidence type="ECO:0000313" key="6">
    <source>
        <dbReference type="EMBL" id="AKM82519.1"/>
    </source>
</evidence>
<dbReference type="PROSITE" id="PS01149">
    <property type="entry name" value="PSI_RSU"/>
    <property type="match status" value="1"/>
</dbReference>
<dbReference type="PANTHER" id="PTHR47683">
    <property type="entry name" value="PSEUDOURIDINE SYNTHASE FAMILY PROTEIN-RELATED"/>
    <property type="match status" value="1"/>
</dbReference>
<organism evidence="6 7">
    <name type="scientific">Berkelbacteria bacterium GW2011_GWE1_39_12</name>
    <dbReference type="NCBI Taxonomy" id="1618337"/>
    <lineage>
        <taxon>Bacteria</taxon>
        <taxon>Candidatus Berkelbacteria</taxon>
    </lineage>
</organism>
<dbReference type="InterPro" id="IPR042092">
    <property type="entry name" value="PsdUridine_s_RsuA/RluB/E/F_cat"/>
</dbReference>
<dbReference type="PROSITE" id="PS50889">
    <property type="entry name" value="S4"/>
    <property type="match status" value="1"/>
</dbReference>
<dbReference type="Gene3D" id="3.30.70.580">
    <property type="entry name" value="Pseudouridine synthase I, catalytic domain, N-terminal subdomain"/>
    <property type="match status" value="1"/>
</dbReference>
<dbReference type="Pfam" id="PF00849">
    <property type="entry name" value="PseudoU_synth_2"/>
    <property type="match status" value="1"/>
</dbReference>
<evidence type="ECO:0000256" key="3">
    <source>
        <dbReference type="PROSITE-ProRule" id="PRU00182"/>
    </source>
</evidence>
<dbReference type="SUPFAM" id="SSF55174">
    <property type="entry name" value="Alpha-L RNA-binding motif"/>
    <property type="match status" value="1"/>
</dbReference>
<dbReference type="GO" id="GO:0005829">
    <property type="term" value="C:cytosol"/>
    <property type="evidence" value="ECO:0007669"/>
    <property type="project" value="UniProtKB-ARBA"/>
</dbReference>
<keyword evidence="2 4" id="KW-0413">Isomerase</keyword>
<dbReference type="GO" id="GO:0000455">
    <property type="term" value="P:enzyme-directed rRNA pseudouridine synthesis"/>
    <property type="evidence" value="ECO:0007669"/>
    <property type="project" value="UniProtKB-ARBA"/>
</dbReference>
<dbReference type="EC" id="5.4.99.-" evidence="4"/>
<dbReference type="NCBIfam" id="TIGR00093">
    <property type="entry name" value="pseudouridine synthase"/>
    <property type="match status" value="1"/>
</dbReference>
<dbReference type="CDD" id="cd00165">
    <property type="entry name" value="S4"/>
    <property type="match status" value="1"/>
</dbReference>
<dbReference type="InterPro" id="IPR020094">
    <property type="entry name" value="TruA/RsuA/RluB/E/F_N"/>
</dbReference>
<dbReference type="GO" id="GO:0120159">
    <property type="term" value="F:rRNA pseudouridine synthase activity"/>
    <property type="evidence" value="ECO:0007669"/>
    <property type="project" value="UniProtKB-ARBA"/>
</dbReference>
<dbReference type="SMART" id="SM00363">
    <property type="entry name" value="S4"/>
    <property type="match status" value="1"/>
</dbReference>
<dbReference type="InterPro" id="IPR050343">
    <property type="entry name" value="RsuA_PseudoU_synthase"/>
</dbReference>
<evidence type="ECO:0000256" key="2">
    <source>
        <dbReference type="ARBA" id="ARBA00023235"/>
    </source>
</evidence>
<accession>A0A0G4B3T7</accession>
<dbReference type="InterPro" id="IPR020103">
    <property type="entry name" value="PsdUridine_synth_cat_dom_sf"/>
</dbReference>
<dbReference type="InterPro" id="IPR002942">
    <property type="entry name" value="S4_RNA-bd"/>
</dbReference>
<evidence type="ECO:0000256" key="1">
    <source>
        <dbReference type="ARBA" id="ARBA00008348"/>
    </source>
</evidence>
<dbReference type="STRING" id="1618337.UT28_C0001G0734"/>
<reference evidence="6 7" key="1">
    <citation type="journal article" date="2015" name="Nature">
        <title>rRNA introns, odd ribosomes, and small enigmatic genomes across a large radiation of phyla.</title>
        <authorList>
            <person name="Brown C.T."/>
            <person name="Hug L.A."/>
            <person name="Thomas B.C."/>
            <person name="Sharon I."/>
            <person name="Castelle C.J."/>
            <person name="Singh A."/>
            <person name="Wilkins M.J."/>
            <person name="Williams K.H."/>
            <person name="Banfield J.F."/>
        </authorList>
    </citation>
    <scope>NUCLEOTIDE SEQUENCE [LARGE SCALE GENOMIC DNA]</scope>
</reference>
<evidence type="ECO:0000259" key="5">
    <source>
        <dbReference type="SMART" id="SM00363"/>
    </source>
</evidence>
<dbReference type="InterPro" id="IPR036986">
    <property type="entry name" value="S4_RNA-bd_sf"/>
</dbReference>
<dbReference type="FunFam" id="3.30.70.1560:FF:000001">
    <property type="entry name" value="Pseudouridine synthase"/>
    <property type="match status" value="1"/>
</dbReference>